<dbReference type="Proteomes" id="UP000214975">
    <property type="component" value="Chromosome"/>
</dbReference>
<evidence type="ECO:0000313" key="2">
    <source>
        <dbReference type="Proteomes" id="UP000214975"/>
    </source>
</evidence>
<gene>
    <name evidence="1" type="ORF">Thert_02980</name>
</gene>
<name>A0A223I225_THETR</name>
<accession>A0A223I225</accession>
<protein>
    <submittedName>
        <fullName evidence="1">Peptidase M16</fullName>
    </submittedName>
</protein>
<reference evidence="1 2" key="1">
    <citation type="submission" date="2016-08" db="EMBL/GenBank/DDBJ databases">
        <title>A novel genetic cassette of butanologenic Thermoanaerobacterium thermosaccharolyticum that directly convert cellulose to butanol.</title>
        <authorList>
            <person name="Li T."/>
            <person name="He J."/>
        </authorList>
    </citation>
    <scope>NUCLEOTIDE SEQUENCE [LARGE SCALE GENOMIC DNA]</scope>
    <source>
        <strain evidence="1 2">TG57</strain>
    </source>
</reference>
<sequence length="38" mass="4310">MKNSLVQITIINLYAKNIIKNRDKCSLLIINHRSGANV</sequence>
<dbReference type="AlphaFoldDB" id="A0A223I225"/>
<evidence type="ECO:0000313" key="1">
    <source>
        <dbReference type="EMBL" id="AST58768.1"/>
    </source>
</evidence>
<dbReference type="EMBL" id="CP016893">
    <property type="protein sequence ID" value="AST58768.1"/>
    <property type="molecule type" value="Genomic_DNA"/>
</dbReference>
<proteinExistence type="predicted"/>
<organism evidence="1 2">
    <name type="scientific">Thermoanaerobacterium thermosaccharolyticum</name>
    <name type="common">Clostridium thermosaccharolyticum</name>
    <dbReference type="NCBI Taxonomy" id="1517"/>
    <lineage>
        <taxon>Bacteria</taxon>
        <taxon>Bacillati</taxon>
        <taxon>Bacillota</taxon>
        <taxon>Clostridia</taxon>
        <taxon>Thermoanaerobacterales</taxon>
        <taxon>Thermoanaerobacteraceae</taxon>
        <taxon>Thermoanaerobacterium</taxon>
    </lineage>
</organism>